<dbReference type="CDD" id="cd04301">
    <property type="entry name" value="NAT_SF"/>
    <property type="match status" value="1"/>
</dbReference>
<dbReference type="Pfam" id="PF00583">
    <property type="entry name" value="Acetyltransf_1"/>
    <property type="match status" value="1"/>
</dbReference>
<accession>A0ABV9FS11</accession>
<gene>
    <name evidence="2" type="ORF">ACFO6S_08090</name>
</gene>
<dbReference type="InterPro" id="IPR000182">
    <property type="entry name" value="GNAT_dom"/>
</dbReference>
<evidence type="ECO:0000259" key="1">
    <source>
        <dbReference type="Pfam" id="PF00583"/>
    </source>
</evidence>
<name>A0ABV9FS11_9NOCA</name>
<organism evidence="2 3">
    <name type="scientific">Rhodococcus kronopolitis</name>
    <dbReference type="NCBI Taxonomy" id="1460226"/>
    <lineage>
        <taxon>Bacteria</taxon>
        <taxon>Bacillati</taxon>
        <taxon>Actinomycetota</taxon>
        <taxon>Actinomycetes</taxon>
        <taxon>Mycobacteriales</taxon>
        <taxon>Nocardiaceae</taxon>
        <taxon>Rhodococcus</taxon>
    </lineage>
</organism>
<dbReference type="EC" id="2.3.1.-" evidence="2"/>
<dbReference type="Proteomes" id="UP001595914">
    <property type="component" value="Unassembled WGS sequence"/>
</dbReference>
<reference evidence="3" key="1">
    <citation type="journal article" date="2019" name="Int. J. Syst. Evol. Microbiol.">
        <title>The Global Catalogue of Microorganisms (GCM) 10K type strain sequencing project: providing services to taxonomists for standard genome sequencing and annotation.</title>
        <authorList>
            <consortium name="The Broad Institute Genomics Platform"/>
            <consortium name="The Broad Institute Genome Sequencing Center for Infectious Disease"/>
            <person name="Wu L."/>
            <person name="Ma J."/>
        </authorList>
    </citation>
    <scope>NUCLEOTIDE SEQUENCE [LARGE SCALE GENOMIC DNA]</scope>
    <source>
        <strain evidence="3">CCUG 54520</strain>
    </source>
</reference>
<keyword evidence="3" id="KW-1185">Reference proteome</keyword>
<dbReference type="GO" id="GO:0016746">
    <property type="term" value="F:acyltransferase activity"/>
    <property type="evidence" value="ECO:0007669"/>
    <property type="project" value="UniProtKB-KW"/>
</dbReference>
<dbReference type="InterPro" id="IPR016181">
    <property type="entry name" value="Acyl_CoA_acyltransferase"/>
</dbReference>
<sequence length="70" mass="7563">MTQSLDELTSELSQPEVTAIGLRSDADRLVAAVRVFLPSTDSHTAELSRLVVAPDAQGRGLCSRLLELVR</sequence>
<dbReference type="Gene3D" id="3.40.630.30">
    <property type="match status" value="1"/>
</dbReference>
<keyword evidence="2" id="KW-0808">Transferase</keyword>
<evidence type="ECO:0000313" key="2">
    <source>
        <dbReference type="EMBL" id="MFC4603635.1"/>
    </source>
</evidence>
<dbReference type="EMBL" id="JBHSFO010000003">
    <property type="protein sequence ID" value="MFC4603635.1"/>
    <property type="molecule type" value="Genomic_DNA"/>
</dbReference>
<feature type="domain" description="N-acetyltransferase" evidence="1">
    <location>
        <begin position="12"/>
        <end position="68"/>
    </location>
</feature>
<evidence type="ECO:0000313" key="3">
    <source>
        <dbReference type="Proteomes" id="UP001595914"/>
    </source>
</evidence>
<proteinExistence type="predicted"/>
<dbReference type="SUPFAM" id="SSF55729">
    <property type="entry name" value="Acyl-CoA N-acyltransferases (Nat)"/>
    <property type="match status" value="1"/>
</dbReference>
<protein>
    <submittedName>
        <fullName evidence="2">GNAT family N-acetyltransferase</fullName>
        <ecNumber evidence="2">2.3.1.-</ecNumber>
    </submittedName>
</protein>
<dbReference type="RefSeq" id="WP_378415777.1">
    <property type="nucleotide sequence ID" value="NZ_JBHSFO010000003.1"/>
</dbReference>
<keyword evidence="2" id="KW-0012">Acyltransferase</keyword>
<comment type="caution">
    <text evidence="2">The sequence shown here is derived from an EMBL/GenBank/DDBJ whole genome shotgun (WGS) entry which is preliminary data.</text>
</comment>